<dbReference type="GeneID" id="129344102"/>
<dbReference type="PANTHER" id="PTHR15361:SF4">
    <property type="entry name" value="RAD51-ASSOCIATED PROTEIN 1"/>
    <property type="match status" value="1"/>
</dbReference>
<feature type="compositionally biased region" description="Low complexity" evidence="1">
    <location>
        <begin position="150"/>
        <end position="163"/>
    </location>
</feature>
<feature type="domain" description="RAD51 interacting motif" evidence="2">
    <location>
        <begin position="244"/>
        <end position="282"/>
    </location>
</feature>
<feature type="compositionally biased region" description="Basic residues" evidence="1">
    <location>
        <begin position="182"/>
        <end position="197"/>
    </location>
</feature>
<feature type="compositionally biased region" description="Acidic residues" evidence="1">
    <location>
        <begin position="16"/>
        <end position="25"/>
    </location>
</feature>
<dbReference type="KEGG" id="emc:129344102"/>
<dbReference type="GO" id="GO:0036297">
    <property type="term" value="P:interstrand cross-link repair"/>
    <property type="evidence" value="ECO:0007669"/>
    <property type="project" value="TreeGrafter"/>
</dbReference>
<feature type="compositionally biased region" description="Basic and acidic residues" evidence="1">
    <location>
        <begin position="39"/>
        <end position="61"/>
    </location>
</feature>
<evidence type="ECO:0000313" key="3">
    <source>
        <dbReference type="Proteomes" id="UP001190640"/>
    </source>
</evidence>
<dbReference type="AlphaFoldDB" id="A0AA97LID4"/>
<dbReference type="PANTHER" id="PTHR15361">
    <property type="entry name" value="RAD51/NUKS-INTERACTING PROTEIN"/>
    <property type="match status" value="1"/>
</dbReference>
<feature type="region of interest" description="Disordered" evidence="1">
    <location>
        <begin position="85"/>
        <end position="288"/>
    </location>
</feature>
<feature type="compositionally biased region" description="Basic and acidic residues" evidence="1">
    <location>
        <begin position="164"/>
        <end position="181"/>
    </location>
</feature>
<feature type="region of interest" description="Disordered" evidence="1">
    <location>
        <begin position="1"/>
        <end position="67"/>
    </location>
</feature>
<dbReference type="Proteomes" id="UP001190640">
    <property type="component" value="Chromosome 16"/>
</dbReference>
<evidence type="ECO:0000313" key="4">
    <source>
        <dbReference type="RefSeq" id="XP_054856576.1"/>
    </source>
</evidence>
<evidence type="ECO:0000256" key="1">
    <source>
        <dbReference type="SAM" id="MobiDB-lite"/>
    </source>
</evidence>
<dbReference type="InterPro" id="IPR052003">
    <property type="entry name" value="HR_DNA-Binding_Protein"/>
</dbReference>
<protein>
    <submittedName>
        <fullName evidence="4">RAD51-associated protein 1</fullName>
    </submittedName>
</protein>
<proteinExistence type="predicted"/>
<feature type="compositionally biased region" description="Acidic residues" evidence="1">
    <location>
        <begin position="102"/>
        <end position="112"/>
    </location>
</feature>
<dbReference type="RefSeq" id="XP_054856576.1">
    <property type="nucleotide sequence ID" value="XM_055000601.1"/>
</dbReference>
<reference evidence="4" key="1">
    <citation type="submission" date="2025-08" db="UniProtKB">
        <authorList>
            <consortium name="RefSeq"/>
        </authorList>
    </citation>
    <scope>IDENTIFICATION</scope>
    <source>
        <tissue evidence="4">Blood</tissue>
    </source>
</reference>
<dbReference type="InterPro" id="IPR031419">
    <property type="entry name" value="RAD51_interact"/>
</dbReference>
<name>A0AA97LID4_EUBMA</name>
<dbReference type="GO" id="GO:0003697">
    <property type="term" value="F:single-stranded DNA binding"/>
    <property type="evidence" value="ECO:0007669"/>
    <property type="project" value="TreeGrafter"/>
</dbReference>
<gene>
    <name evidence="4" type="primary">RAD51AP1</name>
</gene>
<evidence type="ECO:0000259" key="2">
    <source>
        <dbReference type="Pfam" id="PF15696"/>
    </source>
</evidence>
<dbReference type="Pfam" id="PF15696">
    <property type="entry name" value="RAD51_interact"/>
    <property type="match status" value="1"/>
</dbReference>
<sequence length="288" mass="31453">MARRNRKTVDYSQFGDADDDDDEDFASIAVPSNKKSKRMRSESKKEKKELQNKLPKGDLQKRAPNKRVALDDKLYQRDLEVALALSVNEPPLGTCKVKDSEEQAQNESENECDQTVRDFKQRTAAPQEKVLTESQDSGNTAHSCDPEMVSISAEESEANSSFSEDSHDEFLMKKATKENGKSGRKLNAKNAKAKATAKLKMSSVVQAKPQPALTRAPSSSEPVGMPLKTSSPTAPKRPSWTPPAASGSSNNPLGRVLVKSPTQNLRLGLSRLARVKPLHPSASPPASE</sequence>
<organism evidence="3 4">
    <name type="scientific">Eublepharis macularius</name>
    <name type="common">Leopard gecko</name>
    <name type="synonym">Cyrtodactylus macularius</name>
    <dbReference type="NCBI Taxonomy" id="481883"/>
    <lineage>
        <taxon>Eukaryota</taxon>
        <taxon>Metazoa</taxon>
        <taxon>Chordata</taxon>
        <taxon>Craniata</taxon>
        <taxon>Vertebrata</taxon>
        <taxon>Euteleostomi</taxon>
        <taxon>Lepidosauria</taxon>
        <taxon>Squamata</taxon>
        <taxon>Bifurcata</taxon>
        <taxon>Gekkota</taxon>
        <taxon>Eublepharidae</taxon>
        <taxon>Eublepharinae</taxon>
        <taxon>Eublepharis</taxon>
    </lineage>
</organism>
<accession>A0AA97LID4</accession>
<keyword evidence="3" id="KW-1185">Reference proteome</keyword>
<dbReference type="CTD" id="10635"/>
<dbReference type="GO" id="GO:0000724">
    <property type="term" value="P:double-strand break repair via homologous recombination"/>
    <property type="evidence" value="ECO:0007669"/>
    <property type="project" value="TreeGrafter"/>
</dbReference>
<dbReference type="GO" id="GO:0003690">
    <property type="term" value="F:double-stranded DNA binding"/>
    <property type="evidence" value="ECO:0007669"/>
    <property type="project" value="TreeGrafter"/>
</dbReference>
<feature type="compositionally biased region" description="Polar residues" evidence="1">
    <location>
        <begin position="132"/>
        <end position="142"/>
    </location>
</feature>